<dbReference type="EMBL" id="JWIN03000009">
    <property type="protein sequence ID" value="KAB1273921.1"/>
    <property type="molecule type" value="Genomic_DNA"/>
</dbReference>
<name>A0A5N4DS17_CAMDR</name>
<protein>
    <recommendedName>
        <fullName evidence="2">26S proteasome non-ATPase regulatory subunit 8</fullName>
    </recommendedName>
</protein>
<dbReference type="InterPro" id="IPR033464">
    <property type="entry name" value="CSN8_PSD8_EIF3K"/>
</dbReference>
<comment type="caution">
    <text evidence="6">The sequence shown here is derived from an EMBL/GenBank/DDBJ whole genome shotgun (WGS) entry which is preliminary data.</text>
</comment>
<gene>
    <name evidence="6" type="ORF">Cadr_000011641</name>
</gene>
<sequence>MFIKRRAPRAPTRERLNTSRGGRRRAVAATPSALGSSSRPPFRRASSCRRCCRKLGRRFAASRKMAAAAVNGAAGASSSGTAAASGAVLQAAAGMYEQLKGEWNRKSPNLSKCGEELGRLKLNFLPTTGTKLTKQQLILARDILEIGAQWSILRKDIPSFERYMAQLKCYYFDYKEQLPESAYMHQLLGLNLLFLLSQNRVAEFHTELERLPAKDIQTNVYIKHPVSLEQVRLRKGEGRAWLKGVVWGQAFGRYLMEGSYNKVFLAKGNIPAESYTFFIDILLDTIRDEIAGCIEKAYEKILFTEATRILFFNTPKKMTDYAKKRGWVLGVNNYYSFASQQQKPEDTTIPSTELAKQVIEYARQLEMIV</sequence>
<dbReference type="GO" id="GO:0005634">
    <property type="term" value="C:nucleus"/>
    <property type="evidence" value="ECO:0007669"/>
    <property type="project" value="TreeGrafter"/>
</dbReference>
<evidence type="ECO:0000259" key="5">
    <source>
        <dbReference type="PROSITE" id="PS50250"/>
    </source>
</evidence>
<keyword evidence="3 6" id="KW-0647">Proteasome</keyword>
<dbReference type="PANTHER" id="PTHR12387:SF0">
    <property type="entry name" value="26S PROTEASOME NON-ATPASE REGULATORY SUBUNIT 8"/>
    <property type="match status" value="1"/>
</dbReference>
<evidence type="ECO:0000313" key="7">
    <source>
        <dbReference type="Proteomes" id="UP000299084"/>
    </source>
</evidence>
<dbReference type="InterPro" id="IPR006746">
    <property type="entry name" value="26S_Psome_Rpn12"/>
</dbReference>
<evidence type="ECO:0000256" key="1">
    <source>
        <dbReference type="ARBA" id="ARBA00009627"/>
    </source>
</evidence>
<feature type="region of interest" description="Disordered" evidence="4">
    <location>
        <begin position="1"/>
        <end position="44"/>
    </location>
</feature>
<accession>A0A5N4DS17</accession>
<dbReference type="InterPro" id="IPR000717">
    <property type="entry name" value="PCI_dom"/>
</dbReference>
<dbReference type="PROSITE" id="PS50250">
    <property type="entry name" value="PCI"/>
    <property type="match status" value="1"/>
</dbReference>
<evidence type="ECO:0000256" key="4">
    <source>
        <dbReference type="SAM" id="MobiDB-lite"/>
    </source>
</evidence>
<proteinExistence type="inferred from homology"/>
<dbReference type="GO" id="GO:0005829">
    <property type="term" value="C:cytosol"/>
    <property type="evidence" value="ECO:0007669"/>
    <property type="project" value="TreeGrafter"/>
</dbReference>
<organism evidence="6 7">
    <name type="scientific">Camelus dromedarius</name>
    <name type="common">Dromedary</name>
    <name type="synonym">Arabian camel</name>
    <dbReference type="NCBI Taxonomy" id="9838"/>
    <lineage>
        <taxon>Eukaryota</taxon>
        <taxon>Metazoa</taxon>
        <taxon>Chordata</taxon>
        <taxon>Craniata</taxon>
        <taxon>Vertebrata</taxon>
        <taxon>Euteleostomi</taxon>
        <taxon>Mammalia</taxon>
        <taxon>Eutheria</taxon>
        <taxon>Laurasiatheria</taxon>
        <taxon>Artiodactyla</taxon>
        <taxon>Tylopoda</taxon>
        <taxon>Camelidae</taxon>
        <taxon>Camelus</taxon>
    </lineage>
</organism>
<reference evidence="6 7" key="1">
    <citation type="journal article" date="2019" name="Mol. Ecol. Resour.">
        <title>Improving Illumina assemblies with Hi-C and long reads: an example with the North African dromedary.</title>
        <authorList>
            <person name="Elbers J.P."/>
            <person name="Rogers M.F."/>
            <person name="Perelman P.L."/>
            <person name="Proskuryakova A.A."/>
            <person name="Serdyukova N.A."/>
            <person name="Johnson W.E."/>
            <person name="Horin P."/>
            <person name="Corander J."/>
            <person name="Murphy D."/>
            <person name="Burger P.A."/>
        </authorList>
    </citation>
    <scope>NUCLEOTIDE SEQUENCE [LARGE SCALE GENOMIC DNA]</scope>
    <source>
        <strain evidence="6">Drom800</strain>
        <tissue evidence="6">Blood</tissue>
    </source>
</reference>
<keyword evidence="7" id="KW-1185">Reference proteome</keyword>
<evidence type="ECO:0000313" key="6">
    <source>
        <dbReference type="EMBL" id="KAB1273921.1"/>
    </source>
</evidence>
<dbReference type="PANTHER" id="PTHR12387">
    <property type="entry name" value="26S PROTEASOME NON-ATPASE REGULATORY SUBUNIT 8"/>
    <property type="match status" value="1"/>
</dbReference>
<dbReference type="GO" id="GO:0043161">
    <property type="term" value="P:proteasome-mediated ubiquitin-dependent protein catabolic process"/>
    <property type="evidence" value="ECO:0007669"/>
    <property type="project" value="TreeGrafter"/>
</dbReference>
<feature type="domain" description="PCI" evidence="5">
    <location>
        <begin position="158"/>
        <end position="350"/>
    </location>
</feature>
<dbReference type="Proteomes" id="UP000299084">
    <property type="component" value="Unassembled WGS sequence"/>
</dbReference>
<dbReference type="Gene3D" id="1.25.40.990">
    <property type="match status" value="2"/>
</dbReference>
<dbReference type="AlphaFoldDB" id="A0A5N4DS17"/>
<evidence type="ECO:0000256" key="2">
    <source>
        <dbReference type="ARBA" id="ARBA00014939"/>
    </source>
</evidence>
<dbReference type="GO" id="GO:0008541">
    <property type="term" value="C:proteasome regulatory particle, lid subcomplex"/>
    <property type="evidence" value="ECO:0007669"/>
    <property type="project" value="TreeGrafter"/>
</dbReference>
<evidence type="ECO:0000256" key="3">
    <source>
        <dbReference type="ARBA" id="ARBA00022942"/>
    </source>
</evidence>
<comment type="similarity">
    <text evidence="1">Belongs to the proteasome subunit S14 family.</text>
</comment>
<dbReference type="Pfam" id="PF10075">
    <property type="entry name" value="CSN8_PSD8_EIF3K"/>
    <property type="match status" value="2"/>
</dbReference>